<dbReference type="EMBL" id="AJYW02000028">
    <property type="protein sequence ID" value="OEE79243.1"/>
    <property type="molecule type" value="Genomic_DNA"/>
</dbReference>
<dbReference type="RefSeq" id="WP_017052951.1">
    <property type="nucleotide sequence ID" value="NZ_AJYW02000028.1"/>
</dbReference>
<keyword evidence="2" id="KW-1185">Reference proteome</keyword>
<organism evidence="1 2">
    <name type="scientific">Vibrio genomosp. F6 str. FF-238</name>
    <dbReference type="NCBI Taxonomy" id="1191298"/>
    <lineage>
        <taxon>Bacteria</taxon>
        <taxon>Pseudomonadati</taxon>
        <taxon>Pseudomonadota</taxon>
        <taxon>Gammaproteobacteria</taxon>
        <taxon>Vibrionales</taxon>
        <taxon>Vibrionaceae</taxon>
        <taxon>Vibrio</taxon>
    </lineage>
</organism>
<sequence length="182" mass="20301">MSTKLRGRIMLIGLVFVFTLPAIMAKTVLDNHWYQSGVTNQGVLIEPATSLVSLGIDNPFESQAWHLGYVVPARCDLFCQRQIHLLTQSHTALGKYKERVVPVFYVRSDEDFDRVSALSDFQVVKVGQALDATAKAFDYMIVDPLGQLVMRYPKAESEEALASQSKGLLADLRKLLKLSRVG</sequence>
<evidence type="ECO:0008006" key="3">
    <source>
        <dbReference type="Google" id="ProtNLM"/>
    </source>
</evidence>
<comment type="caution">
    <text evidence="1">The sequence shown here is derived from an EMBL/GenBank/DDBJ whole genome shotgun (WGS) entry which is preliminary data.</text>
</comment>
<dbReference type="AlphaFoldDB" id="A0A1E5D6K5"/>
<reference evidence="1 2" key="1">
    <citation type="journal article" date="2012" name="Science">
        <title>Ecological populations of bacteria act as socially cohesive units of antibiotic production and resistance.</title>
        <authorList>
            <person name="Cordero O.X."/>
            <person name="Wildschutte H."/>
            <person name="Kirkup B."/>
            <person name="Proehl S."/>
            <person name="Ngo L."/>
            <person name="Hussain F."/>
            <person name="Le Roux F."/>
            <person name="Mincer T."/>
            <person name="Polz M.F."/>
        </authorList>
    </citation>
    <scope>NUCLEOTIDE SEQUENCE [LARGE SCALE GENOMIC DNA]</scope>
    <source>
        <strain evidence="1 2">FF-238</strain>
    </source>
</reference>
<evidence type="ECO:0000313" key="1">
    <source>
        <dbReference type="EMBL" id="OEE79243.1"/>
    </source>
</evidence>
<proteinExistence type="predicted"/>
<evidence type="ECO:0000313" key="2">
    <source>
        <dbReference type="Proteomes" id="UP000094165"/>
    </source>
</evidence>
<name>A0A1E5D6K5_9VIBR</name>
<gene>
    <name evidence="1" type="ORF">A130_11975</name>
</gene>
<protein>
    <recommendedName>
        <fullName evidence="3">Cytochrome oxidase biogenesis cluster protein</fullName>
    </recommendedName>
</protein>
<dbReference type="Proteomes" id="UP000094165">
    <property type="component" value="Unassembled WGS sequence"/>
</dbReference>
<accession>A0A1E5D6K5</accession>